<evidence type="ECO:0000313" key="2">
    <source>
        <dbReference type="Proteomes" id="UP000441354"/>
    </source>
</evidence>
<evidence type="ECO:0000313" key="1">
    <source>
        <dbReference type="EMBL" id="KAB2329108.1"/>
    </source>
</evidence>
<sequence>MDTLLASKDHKVCVICDQAKVRGIHLYTSFICTECEKELISTDTSNPKYKYYLTKLKKVTTPQILS</sequence>
<dbReference type="RefSeq" id="WP_151576114.1">
    <property type="nucleotide sequence ID" value="NZ_WBOT01000014.1"/>
</dbReference>
<dbReference type="Pfam" id="PF10764">
    <property type="entry name" value="Gin"/>
    <property type="match status" value="1"/>
</dbReference>
<comment type="caution">
    <text evidence="1">The sequence shown here is derived from an EMBL/GenBank/DDBJ whole genome shotgun (WGS) entry which is preliminary data.</text>
</comment>
<keyword evidence="2" id="KW-1185">Reference proteome</keyword>
<dbReference type="InterPro" id="IPR019700">
    <property type="entry name" value="Sigma-G_inhibitor_Gin"/>
</dbReference>
<protein>
    <submittedName>
        <fullName evidence="1">Sigma factor G inhibitor Gin</fullName>
    </submittedName>
</protein>
<gene>
    <name evidence="1" type="ORF">F7732_21715</name>
</gene>
<dbReference type="EMBL" id="WBOT01000014">
    <property type="protein sequence ID" value="KAB2329108.1"/>
    <property type="molecule type" value="Genomic_DNA"/>
</dbReference>
<dbReference type="Proteomes" id="UP000441354">
    <property type="component" value="Unassembled WGS sequence"/>
</dbReference>
<dbReference type="AlphaFoldDB" id="A0A7V7RHM9"/>
<dbReference type="OrthoDB" id="2886653at2"/>
<accession>A0A7V7RHM9</accession>
<proteinExistence type="predicted"/>
<name>A0A7V7RHM9_9BACI</name>
<reference evidence="1 2" key="1">
    <citation type="journal article" date="2014" name="Arch. Microbiol.">
        <title>Bacillus mesophilum sp. nov., strain IITR-54T, a novel 4-chlorobiphenyl dechlorinating bacterium.</title>
        <authorList>
            <person name="Manickam N."/>
            <person name="Singh N.K."/>
            <person name="Bajaj A."/>
            <person name="Kumar R.M."/>
            <person name="Kaur G."/>
            <person name="Kaur N."/>
            <person name="Bala M."/>
            <person name="Kumar A."/>
            <person name="Mayilraj S."/>
        </authorList>
    </citation>
    <scope>NUCLEOTIDE SEQUENCE [LARGE SCALE GENOMIC DNA]</scope>
    <source>
        <strain evidence="1 2">IITR-54</strain>
    </source>
</reference>
<organism evidence="1 2">
    <name type="scientific">Bacillus mesophilum</name>
    <dbReference type="NCBI Taxonomy" id="1071718"/>
    <lineage>
        <taxon>Bacteria</taxon>
        <taxon>Bacillati</taxon>
        <taxon>Bacillota</taxon>
        <taxon>Bacilli</taxon>
        <taxon>Bacillales</taxon>
        <taxon>Bacillaceae</taxon>
        <taxon>Bacillus</taxon>
    </lineage>
</organism>